<reference evidence="3 4" key="1">
    <citation type="submission" date="2016-10" db="EMBL/GenBank/DDBJ databases">
        <authorList>
            <person name="de Groot N.N."/>
        </authorList>
    </citation>
    <scope>NUCLEOTIDE SEQUENCE [LARGE SCALE GENOMIC DNA]</scope>
    <source>
        <strain evidence="3 4">DSM 1041</strain>
    </source>
</reference>
<dbReference type="STRING" id="170623.SAMN04244579_04821"/>
<dbReference type="CDD" id="cd00093">
    <property type="entry name" value="HTH_XRE"/>
    <property type="match status" value="1"/>
</dbReference>
<dbReference type="InterPro" id="IPR013430">
    <property type="entry name" value="Toxin_antidote_HigA"/>
</dbReference>
<dbReference type="PANTHER" id="PTHR36924:SF1">
    <property type="entry name" value="ANTITOXIN HIGA-1"/>
    <property type="match status" value="1"/>
</dbReference>
<dbReference type="Proteomes" id="UP000199005">
    <property type="component" value="Unassembled WGS sequence"/>
</dbReference>
<sequence length="106" mass="11661">MAFREDLMAEATGELLPNIHPGEILMEDFIEPLGLTKNAVATAIGVPANRIGEIVRGSRSITADTDLRLSRFFGTSEGYWLALQNAYDLEEARRAVDYDGIPRHAA</sequence>
<proteinExistence type="predicted"/>
<protein>
    <submittedName>
        <fullName evidence="3">Plasmid maintenance system antidote protein, XRE family</fullName>
    </submittedName>
</protein>
<feature type="domain" description="HTH cro/C1-type" evidence="2">
    <location>
        <begin position="33"/>
        <end position="80"/>
    </location>
</feature>
<evidence type="ECO:0000313" key="4">
    <source>
        <dbReference type="Proteomes" id="UP000199005"/>
    </source>
</evidence>
<dbReference type="PROSITE" id="PS50943">
    <property type="entry name" value="HTH_CROC1"/>
    <property type="match status" value="1"/>
</dbReference>
<keyword evidence="1" id="KW-0238">DNA-binding</keyword>
<evidence type="ECO:0000313" key="3">
    <source>
        <dbReference type="EMBL" id="SEJ56986.1"/>
    </source>
</evidence>
<evidence type="ECO:0000256" key="1">
    <source>
        <dbReference type="ARBA" id="ARBA00023125"/>
    </source>
</evidence>
<dbReference type="GO" id="GO:0003677">
    <property type="term" value="F:DNA binding"/>
    <property type="evidence" value="ECO:0007669"/>
    <property type="project" value="UniProtKB-KW"/>
</dbReference>
<evidence type="ECO:0000259" key="2">
    <source>
        <dbReference type="PROSITE" id="PS50943"/>
    </source>
</evidence>
<gene>
    <name evidence="3" type="ORF">SAMN04244579_04821</name>
</gene>
<name>A0A1H6ZWF7_9GAMM</name>
<dbReference type="PANTHER" id="PTHR36924">
    <property type="entry name" value="ANTITOXIN HIGA-1"/>
    <property type="match status" value="1"/>
</dbReference>
<dbReference type="Gene3D" id="1.10.260.40">
    <property type="entry name" value="lambda repressor-like DNA-binding domains"/>
    <property type="match status" value="1"/>
</dbReference>
<dbReference type="InterPro" id="IPR010982">
    <property type="entry name" value="Lambda_DNA-bd_dom_sf"/>
</dbReference>
<organism evidence="3 4">
    <name type="scientific">Azotobacter beijerinckii</name>
    <dbReference type="NCBI Taxonomy" id="170623"/>
    <lineage>
        <taxon>Bacteria</taxon>
        <taxon>Pseudomonadati</taxon>
        <taxon>Pseudomonadota</taxon>
        <taxon>Gammaproteobacteria</taxon>
        <taxon>Pseudomonadales</taxon>
        <taxon>Pseudomonadaceae</taxon>
        <taxon>Azotobacter</taxon>
    </lineage>
</organism>
<dbReference type="Pfam" id="PF01381">
    <property type="entry name" value="HTH_3"/>
    <property type="match status" value="1"/>
</dbReference>
<dbReference type="InterPro" id="IPR001387">
    <property type="entry name" value="Cro/C1-type_HTH"/>
</dbReference>
<dbReference type="AlphaFoldDB" id="A0A1H6ZWF7"/>
<accession>A0A1H6ZWF7</accession>
<dbReference type="EMBL" id="FNYO01000181">
    <property type="protein sequence ID" value="SEJ56986.1"/>
    <property type="molecule type" value="Genomic_DNA"/>
</dbReference>
<dbReference type="SUPFAM" id="SSF47413">
    <property type="entry name" value="lambda repressor-like DNA-binding domains"/>
    <property type="match status" value="1"/>
</dbReference>
<dbReference type="SMART" id="SM00530">
    <property type="entry name" value="HTH_XRE"/>
    <property type="match status" value="1"/>
</dbReference>
<dbReference type="NCBIfam" id="TIGR02607">
    <property type="entry name" value="antidote_HigA"/>
    <property type="match status" value="1"/>
</dbReference>